<organism evidence="2 3">
    <name type="scientific">Dactylosporangium salmoneum</name>
    <dbReference type="NCBI Taxonomy" id="53361"/>
    <lineage>
        <taxon>Bacteria</taxon>
        <taxon>Bacillati</taxon>
        <taxon>Actinomycetota</taxon>
        <taxon>Actinomycetes</taxon>
        <taxon>Micromonosporales</taxon>
        <taxon>Micromonosporaceae</taxon>
        <taxon>Dactylosporangium</taxon>
    </lineage>
</organism>
<name>A0ABN3FVZ7_9ACTN</name>
<dbReference type="SUPFAM" id="SSF55729">
    <property type="entry name" value="Acyl-CoA N-acyltransferases (Nat)"/>
    <property type="match status" value="1"/>
</dbReference>
<dbReference type="Pfam" id="PF13302">
    <property type="entry name" value="Acetyltransf_3"/>
    <property type="match status" value="1"/>
</dbReference>
<keyword evidence="3" id="KW-1185">Reference proteome</keyword>
<feature type="domain" description="N-acetyltransferase" evidence="1">
    <location>
        <begin position="22"/>
        <end position="162"/>
    </location>
</feature>
<reference evidence="2 3" key="1">
    <citation type="journal article" date="2019" name="Int. J. Syst. Evol. Microbiol.">
        <title>The Global Catalogue of Microorganisms (GCM) 10K type strain sequencing project: providing services to taxonomists for standard genome sequencing and annotation.</title>
        <authorList>
            <consortium name="The Broad Institute Genomics Platform"/>
            <consortium name="The Broad Institute Genome Sequencing Center for Infectious Disease"/>
            <person name="Wu L."/>
            <person name="Ma J."/>
        </authorList>
    </citation>
    <scope>NUCLEOTIDE SEQUENCE [LARGE SCALE GENOMIC DNA]</scope>
    <source>
        <strain evidence="2 3">JCM 3272</strain>
    </source>
</reference>
<evidence type="ECO:0000313" key="3">
    <source>
        <dbReference type="Proteomes" id="UP001501444"/>
    </source>
</evidence>
<dbReference type="PANTHER" id="PTHR43610">
    <property type="entry name" value="BLL6696 PROTEIN"/>
    <property type="match status" value="1"/>
</dbReference>
<dbReference type="InterPro" id="IPR016181">
    <property type="entry name" value="Acyl_CoA_acyltransferase"/>
</dbReference>
<protein>
    <submittedName>
        <fullName evidence="2">GNAT family protein</fullName>
    </submittedName>
</protein>
<accession>A0ABN3FVZ7</accession>
<dbReference type="InterPro" id="IPR000182">
    <property type="entry name" value="GNAT_dom"/>
</dbReference>
<dbReference type="EMBL" id="BAAARV010000018">
    <property type="protein sequence ID" value="GAA2338758.1"/>
    <property type="molecule type" value="Genomic_DNA"/>
</dbReference>
<sequence length="201" mass="22383">MPGSVPAMPSAPDSIVLEGRSVRLEPLAESHVPALFGAGGRDDEVWRWLSAPTPRTEAELREIVSRRIKDVNDGKRVAFAVLARDEGTAIGTTNLHSWHRADGRIEIGGTWFGRRWWRTAANTETKLLTMTYAFDTLGYAAVVWRIRPENVRSQEAITRIGANLDGREPQVIGEPGLLVYTMLRTEWPAAKARLSERLARA</sequence>
<evidence type="ECO:0000313" key="2">
    <source>
        <dbReference type="EMBL" id="GAA2338758.1"/>
    </source>
</evidence>
<gene>
    <name evidence="2" type="ORF">GCM10010170_020600</name>
</gene>
<comment type="caution">
    <text evidence="2">The sequence shown here is derived from an EMBL/GenBank/DDBJ whole genome shotgun (WGS) entry which is preliminary data.</text>
</comment>
<dbReference type="Proteomes" id="UP001501444">
    <property type="component" value="Unassembled WGS sequence"/>
</dbReference>
<proteinExistence type="predicted"/>
<dbReference type="Gene3D" id="3.40.630.30">
    <property type="match status" value="1"/>
</dbReference>
<evidence type="ECO:0000259" key="1">
    <source>
        <dbReference type="Pfam" id="PF13302"/>
    </source>
</evidence>
<dbReference type="PANTHER" id="PTHR43610:SF1">
    <property type="entry name" value="N-ACETYLTRANSFERASE DOMAIN-CONTAINING PROTEIN"/>
    <property type="match status" value="1"/>
</dbReference>